<dbReference type="PROSITE" id="PS50878">
    <property type="entry name" value="RT_POL"/>
    <property type="match status" value="1"/>
</dbReference>
<dbReference type="PANTHER" id="PTHR31635:SF196">
    <property type="entry name" value="REVERSE TRANSCRIPTASE DOMAIN-CONTAINING PROTEIN-RELATED"/>
    <property type="match status" value="1"/>
</dbReference>
<dbReference type="OrthoDB" id="1002131at2759"/>
<dbReference type="InterPro" id="IPR036691">
    <property type="entry name" value="Endo/exonu/phosph_ase_sf"/>
</dbReference>
<dbReference type="EMBL" id="OOIL02006592">
    <property type="protein sequence ID" value="VFQ98433.1"/>
    <property type="molecule type" value="Genomic_DNA"/>
</dbReference>
<feature type="domain" description="Reverse transcriptase" evidence="1">
    <location>
        <begin position="323"/>
        <end position="602"/>
    </location>
</feature>
<dbReference type="AlphaFoldDB" id="A0A484NC17"/>
<dbReference type="CDD" id="cd01650">
    <property type="entry name" value="RT_nLTR_like"/>
    <property type="match status" value="1"/>
</dbReference>
<dbReference type="Proteomes" id="UP000595140">
    <property type="component" value="Unassembled WGS sequence"/>
</dbReference>
<sequence>MEDFIEALDFCELSSPPVSGGTFTWFGNRSKGRVFRRLDRVLNNEKLFDLFSEVSVRHKGRGLSDHKALLVLLNNPLPSCPRPFRFLDVWTSHPGFNQLISENWDKSYKGGGMKELAERLLSTKKILKKWNVVTFGDIFKGVREAEARAILAQEKLEINDSEEALLEANLANALLTQACKREEIFWSQKANIKWIKNGDASTKYFHSVVRARRHSLKINNIKNMQGVNLSSEIDISNAAVDYFSDIFHFKTVEHLEQALEHILPTLDNNDNLSLSKIPDEEEIRSSIWKLSASSAAGPDGFNGTFFRHCWSTIHLHVTKAVQEYFIGVPLPQTFGSTTITLLPKKDSCTNFNDYRPISLSTFFSKIITRIMSDRLKPLLHKIISEEQAAYQTGKGIEEHILLTKEMVHMLASGHRGGNIIIKLDLCKAFDTISWTFLEAILSKFGFSQHTILLLMGVLKGTWFSILVNGFPKGFFPMKRGVKQGDPLSPLLFIIAMEGLSKSIKSNMTLGFLKPFHTGLVVAPSHLLYADDLIIFTNGETRNLIKVKHILSSFMKASGQSINLSKSQVIVHHKMPIDRRSCISKILGIKTSSGSFKYLGSCISKGKLRKNQMGRYVLIKHVLSAIPMHTLLVQDLPKSVINSLNKIMANFLWGSKEAKNKHHCRKWADLCFSLEEGGLGFRSIEDIQAAAALQLWWKVQQGGTVWRNYMRNKYMRDGEFKAMRIVENGYLSFPLSFLPWTHCHN</sequence>
<evidence type="ECO:0000313" key="3">
    <source>
        <dbReference type="Proteomes" id="UP000595140"/>
    </source>
</evidence>
<organism evidence="2 3">
    <name type="scientific">Cuscuta campestris</name>
    <dbReference type="NCBI Taxonomy" id="132261"/>
    <lineage>
        <taxon>Eukaryota</taxon>
        <taxon>Viridiplantae</taxon>
        <taxon>Streptophyta</taxon>
        <taxon>Embryophyta</taxon>
        <taxon>Tracheophyta</taxon>
        <taxon>Spermatophyta</taxon>
        <taxon>Magnoliopsida</taxon>
        <taxon>eudicotyledons</taxon>
        <taxon>Gunneridae</taxon>
        <taxon>Pentapetalae</taxon>
        <taxon>asterids</taxon>
        <taxon>lamiids</taxon>
        <taxon>Solanales</taxon>
        <taxon>Convolvulaceae</taxon>
        <taxon>Cuscuteae</taxon>
        <taxon>Cuscuta</taxon>
        <taxon>Cuscuta subgen. Grammica</taxon>
        <taxon>Cuscuta sect. Cleistogrammica</taxon>
    </lineage>
</organism>
<protein>
    <recommendedName>
        <fullName evidence="1">Reverse transcriptase domain-containing protein</fullName>
    </recommendedName>
</protein>
<dbReference type="InterPro" id="IPR000477">
    <property type="entry name" value="RT_dom"/>
</dbReference>
<accession>A0A484NC17</accession>
<keyword evidence="3" id="KW-1185">Reference proteome</keyword>
<dbReference type="SUPFAM" id="SSF56672">
    <property type="entry name" value="DNA/RNA polymerases"/>
    <property type="match status" value="1"/>
</dbReference>
<gene>
    <name evidence="2" type="ORF">CCAM_LOCUS40209</name>
</gene>
<evidence type="ECO:0000313" key="2">
    <source>
        <dbReference type="EMBL" id="VFQ98433.1"/>
    </source>
</evidence>
<dbReference type="SUPFAM" id="SSF56219">
    <property type="entry name" value="DNase I-like"/>
    <property type="match status" value="1"/>
</dbReference>
<dbReference type="PANTHER" id="PTHR31635">
    <property type="entry name" value="REVERSE TRANSCRIPTASE DOMAIN-CONTAINING PROTEIN-RELATED"/>
    <property type="match status" value="1"/>
</dbReference>
<proteinExistence type="predicted"/>
<dbReference type="InterPro" id="IPR043502">
    <property type="entry name" value="DNA/RNA_pol_sf"/>
</dbReference>
<name>A0A484NC17_9ASTE</name>
<reference evidence="2 3" key="1">
    <citation type="submission" date="2018-04" db="EMBL/GenBank/DDBJ databases">
        <authorList>
            <person name="Vogel A."/>
        </authorList>
    </citation>
    <scope>NUCLEOTIDE SEQUENCE [LARGE SCALE GENOMIC DNA]</scope>
</reference>
<evidence type="ECO:0000259" key="1">
    <source>
        <dbReference type="PROSITE" id="PS50878"/>
    </source>
</evidence>
<dbReference type="Pfam" id="PF00078">
    <property type="entry name" value="RVT_1"/>
    <property type="match status" value="1"/>
</dbReference>